<reference evidence="8" key="1">
    <citation type="submission" date="2025-08" db="UniProtKB">
        <authorList>
            <consortium name="RefSeq"/>
        </authorList>
    </citation>
    <scope>IDENTIFICATION</scope>
    <source>
        <strain evidence="8">15085-1641.00</strain>
        <tissue evidence="8">Whole body</tissue>
    </source>
</reference>
<organism evidence="7 8">
    <name type="scientific">Drosophila hydei</name>
    <name type="common">Fruit fly</name>
    <dbReference type="NCBI Taxonomy" id="7224"/>
    <lineage>
        <taxon>Eukaryota</taxon>
        <taxon>Metazoa</taxon>
        <taxon>Ecdysozoa</taxon>
        <taxon>Arthropoda</taxon>
        <taxon>Hexapoda</taxon>
        <taxon>Insecta</taxon>
        <taxon>Pterygota</taxon>
        <taxon>Neoptera</taxon>
        <taxon>Endopterygota</taxon>
        <taxon>Diptera</taxon>
        <taxon>Brachycera</taxon>
        <taxon>Muscomorpha</taxon>
        <taxon>Ephydroidea</taxon>
        <taxon>Drosophilidae</taxon>
        <taxon>Drosophila</taxon>
    </lineage>
</organism>
<accession>A0A6J1LW84</accession>
<dbReference type="AlphaFoldDB" id="A0A6J1LW84"/>
<dbReference type="GeneID" id="111599359"/>
<evidence type="ECO:0000256" key="3">
    <source>
        <dbReference type="ARBA" id="ARBA00004496"/>
    </source>
</evidence>
<dbReference type="OMA" id="VIFFDHI"/>
<evidence type="ECO:0000256" key="2">
    <source>
        <dbReference type="ARBA" id="ARBA00004123"/>
    </source>
</evidence>
<dbReference type="RefSeq" id="XP_023170758.2">
    <property type="nucleotide sequence ID" value="XM_023314990.2"/>
</dbReference>
<dbReference type="InterPro" id="IPR027887">
    <property type="entry name" value="DUF4464"/>
</dbReference>
<evidence type="ECO:0000313" key="7">
    <source>
        <dbReference type="Proteomes" id="UP000504633"/>
    </source>
</evidence>
<evidence type="ECO:0000256" key="6">
    <source>
        <dbReference type="ARBA" id="ARBA00023242"/>
    </source>
</evidence>
<keyword evidence="8" id="KW-0969">Cilium</keyword>
<gene>
    <name evidence="8" type="primary">LOC111599359</name>
</gene>
<keyword evidence="7" id="KW-1185">Reference proteome</keyword>
<keyword evidence="8" id="KW-0966">Cell projection</keyword>
<sequence length="235" mass="27624">MSLLNYNSYEEYLDSFLNINDIAYLRNWDISRQFIQNACGKSCMGRLLSRSEFEVERVKLEVRMNPRRVCDSTLFGNNYTGDDPVLRQFAARELKLLKKQISTIVFLIMRSKKGLNISGYIDLEQSMRESRFKDSEHYVNWPAIFEGKAKLMPRPNNLSYFDWHLNKMYCTDSDNYSVVTSGAHSLLMKHRGDHKIICVNAECFCSFHRNAERNVYSSDIYGDCLFFDHIVRRIN</sequence>
<dbReference type="PANTHER" id="PTHR33588:SF1">
    <property type="entry name" value="CILIA- AND FLAGELLA-ASSOCIATED PROTEIN 299"/>
    <property type="match status" value="1"/>
</dbReference>
<dbReference type="GO" id="GO:0005737">
    <property type="term" value="C:cytoplasm"/>
    <property type="evidence" value="ECO:0007669"/>
    <property type="project" value="UniProtKB-SubCell"/>
</dbReference>
<keyword evidence="6" id="KW-0539">Nucleus</keyword>
<dbReference type="Proteomes" id="UP000504633">
    <property type="component" value="Unplaced"/>
</dbReference>
<dbReference type="Pfam" id="PF14713">
    <property type="entry name" value="DUF4464"/>
    <property type="match status" value="1"/>
</dbReference>
<name>A0A6J1LW84_DROHY</name>
<dbReference type="OrthoDB" id="2136125at2759"/>
<evidence type="ECO:0000313" key="8">
    <source>
        <dbReference type="RefSeq" id="XP_023170758.2"/>
    </source>
</evidence>
<dbReference type="GO" id="GO:0005634">
    <property type="term" value="C:nucleus"/>
    <property type="evidence" value="ECO:0007669"/>
    <property type="project" value="UniProtKB-SubCell"/>
</dbReference>
<proteinExistence type="predicted"/>
<evidence type="ECO:0000256" key="1">
    <source>
        <dbReference type="ARBA" id="ARBA00003056"/>
    </source>
</evidence>
<evidence type="ECO:0000256" key="4">
    <source>
        <dbReference type="ARBA" id="ARBA00021436"/>
    </source>
</evidence>
<protein>
    <recommendedName>
        <fullName evidence="4">Cilia- and flagella-associated protein 299</fullName>
    </recommendedName>
</protein>
<comment type="function">
    <text evidence="1">May be involved in spermatogenesis.</text>
</comment>
<dbReference type="KEGG" id="dhe:111599359"/>
<dbReference type="PANTHER" id="PTHR33588">
    <property type="entry name" value="CILIA- AND FLAGELLA-ASSOCIATED PROTEIN 299"/>
    <property type="match status" value="1"/>
</dbReference>
<evidence type="ECO:0000256" key="5">
    <source>
        <dbReference type="ARBA" id="ARBA00022490"/>
    </source>
</evidence>
<keyword evidence="8" id="KW-0282">Flagellum</keyword>
<comment type="subcellular location">
    <subcellularLocation>
        <location evidence="3">Cytoplasm</location>
    </subcellularLocation>
    <subcellularLocation>
        <location evidence="2">Nucleus</location>
    </subcellularLocation>
</comment>
<keyword evidence="5" id="KW-0963">Cytoplasm</keyword>